<feature type="transmembrane region" description="Helical" evidence="8">
    <location>
        <begin position="314"/>
        <end position="330"/>
    </location>
</feature>
<keyword evidence="5 8" id="KW-1133">Transmembrane helix</keyword>
<evidence type="ECO:0000256" key="6">
    <source>
        <dbReference type="ARBA" id="ARBA00023136"/>
    </source>
</evidence>
<dbReference type="InterPro" id="IPR020846">
    <property type="entry name" value="MFS_dom"/>
</dbReference>
<keyword evidence="4 8" id="KW-0812">Transmembrane</keyword>
<evidence type="ECO:0000256" key="3">
    <source>
        <dbReference type="ARBA" id="ARBA00022448"/>
    </source>
</evidence>
<keyword evidence="11" id="KW-1185">Reference proteome</keyword>
<feature type="transmembrane region" description="Helical" evidence="8">
    <location>
        <begin position="152"/>
        <end position="172"/>
    </location>
</feature>
<dbReference type="FunFam" id="1.20.1250.20:FF:000026">
    <property type="entry name" value="MFS quinate transporter QutD"/>
    <property type="match status" value="1"/>
</dbReference>
<evidence type="ECO:0000256" key="5">
    <source>
        <dbReference type="ARBA" id="ARBA00022989"/>
    </source>
</evidence>
<dbReference type="EMBL" id="VNKQ01000014">
    <property type="protein sequence ID" value="KAG0646731.1"/>
    <property type="molecule type" value="Genomic_DNA"/>
</dbReference>
<feature type="domain" description="Major facilitator superfamily (MFS) profile" evidence="9">
    <location>
        <begin position="10"/>
        <end position="475"/>
    </location>
</feature>
<evidence type="ECO:0000256" key="1">
    <source>
        <dbReference type="ARBA" id="ARBA00004141"/>
    </source>
</evidence>
<keyword evidence="3 7" id="KW-0813">Transport</keyword>
<dbReference type="Gene3D" id="1.20.1250.20">
    <property type="entry name" value="MFS general substrate transporter like domains"/>
    <property type="match status" value="1"/>
</dbReference>
<evidence type="ECO:0000256" key="7">
    <source>
        <dbReference type="RuleBase" id="RU003346"/>
    </source>
</evidence>
<feature type="transmembrane region" description="Helical" evidence="8">
    <location>
        <begin position="453"/>
        <end position="471"/>
    </location>
</feature>
<evidence type="ECO:0000256" key="4">
    <source>
        <dbReference type="ARBA" id="ARBA00022692"/>
    </source>
</evidence>
<comment type="subcellular location">
    <subcellularLocation>
        <location evidence="1">Membrane</location>
        <topology evidence="1">Multi-pass membrane protein</topology>
    </subcellularLocation>
</comment>
<dbReference type="Proteomes" id="UP000785200">
    <property type="component" value="Unassembled WGS sequence"/>
</dbReference>
<comment type="similarity">
    <text evidence="2 7">Belongs to the major facilitator superfamily. Sugar transporter (TC 2.A.1.1) family.</text>
</comment>
<dbReference type="PROSITE" id="PS00217">
    <property type="entry name" value="SUGAR_TRANSPORT_2"/>
    <property type="match status" value="1"/>
</dbReference>
<keyword evidence="6 8" id="KW-0472">Membrane</keyword>
<comment type="caution">
    <text evidence="10">The sequence shown here is derived from an EMBL/GenBank/DDBJ whole genome shotgun (WGS) entry which is preliminary data.</text>
</comment>
<dbReference type="InterPro" id="IPR036259">
    <property type="entry name" value="MFS_trans_sf"/>
</dbReference>
<dbReference type="PROSITE" id="PS00216">
    <property type="entry name" value="SUGAR_TRANSPORT_1"/>
    <property type="match status" value="2"/>
</dbReference>
<accession>A0A9P6VF34</accession>
<dbReference type="PANTHER" id="PTHR48022:SF7">
    <property type="entry name" value="MAJOR FACILITATOR SUPERFAMILY (MFS) PROFILE DOMAIN-CONTAINING PROTEIN-RELATED"/>
    <property type="match status" value="1"/>
</dbReference>
<feature type="transmembrane region" description="Helical" evidence="8">
    <location>
        <begin position="339"/>
        <end position="360"/>
    </location>
</feature>
<evidence type="ECO:0000313" key="10">
    <source>
        <dbReference type="EMBL" id="KAG0646731.1"/>
    </source>
</evidence>
<dbReference type="AlphaFoldDB" id="A0A9P6VF34"/>
<keyword evidence="10" id="KW-0762">Sugar transport</keyword>
<evidence type="ECO:0000259" key="9">
    <source>
        <dbReference type="PROSITE" id="PS50850"/>
    </source>
</evidence>
<reference evidence="10" key="1">
    <citation type="submission" date="2019-07" db="EMBL/GenBank/DDBJ databases">
        <title>Hyphodiscus hymeniophilus genome sequencing and assembly.</title>
        <authorList>
            <person name="Kramer G."/>
            <person name="Nodwell J."/>
        </authorList>
    </citation>
    <scope>NUCLEOTIDE SEQUENCE</scope>
    <source>
        <strain evidence="10">ATCC 34498</strain>
    </source>
</reference>
<dbReference type="Pfam" id="PF00083">
    <property type="entry name" value="Sugar_tr"/>
    <property type="match status" value="1"/>
</dbReference>
<dbReference type="InterPro" id="IPR050360">
    <property type="entry name" value="MFS_Sugar_Transporters"/>
</dbReference>
<gene>
    <name evidence="10" type="ORF">D0Z07_6292</name>
</gene>
<proteinExistence type="inferred from homology"/>
<dbReference type="SUPFAM" id="SSF103473">
    <property type="entry name" value="MFS general substrate transporter"/>
    <property type="match status" value="1"/>
</dbReference>
<dbReference type="GO" id="GO:0005351">
    <property type="term" value="F:carbohydrate:proton symporter activity"/>
    <property type="evidence" value="ECO:0007669"/>
    <property type="project" value="TreeGrafter"/>
</dbReference>
<dbReference type="InterPro" id="IPR005828">
    <property type="entry name" value="MFS_sugar_transport-like"/>
</dbReference>
<feature type="transmembrane region" description="Helical" evidence="8">
    <location>
        <begin position="122"/>
        <end position="140"/>
    </location>
</feature>
<evidence type="ECO:0000256" key="8">
    <source>
        <dbReference type="SAM" id="Phobius"/>
    </source>
</evidence>
<evidence type="ECO:0000313" key="11">
    <source>
        <dbReference type="Proteomes" id="UP000785200"/>
    </source>
</evidence>
<feature type="transmembrane region" description="Helical" evidence="8">
    <location>
        <begin position="274"/>
        <end position="294"/>
    </location>
</feature>
<dbReference type="OrthoDB" id="4142200at2759"/>
<organism evidence="10 11">
    <name type="scientific">Hyphodiscus hymeniophilus</name>
    <dbReference type="NCBI Taxonomy" id="353542"/>
    <lineage>
        <taxon>Eukaryota</taxon>
        <taxon>Fungi</taxon>
        <taxon>Dikarya</taxon>
        <taxon>Ascomycota</taxon>
        <taxon>Pezizomycotina</taxon>
        <taxon>Leotiomycetes</taxon>
        <taxon>Helotiales</taxon>
        <taxon>Hyphodiscaceae</taxon>
        <taxon>Hyphodiscus</taxon>
    </lineage>
</organism>
<protein>
    <submittedName>
        <fullName evidence="10">High-affinity glucose transporter</fullName>
    </submittedName>
</protein>
<dbReference type="GO" id="GO:0016020">
    <property type="term" value="C:membrane"/>
    <property type="evidence" value="ECO:0007669"/>
    <property type="project" value="UniProtKB-SubCell"/>
</dbReference>
<sequence>MWHTGNIYIITAISVIGGGLFGFDISSMSAIISTKPYLCYFNQGPDGPGFNDSLNCSGPKANTQGGITASMAGGSWIGSLLSGYISDKFGRKRAIMIGSVFWVIGSIIVCASQNIGMLIVGRIINGLAVGICSAQVPVYISELAPPSKRGRLVGTQQWAITWGIMIMFYISYGCSYIKGTAAFRIPWGVQMTPAILLFIGLMFLPESPRWLAKNGRWDEAIAVLTLVHGHGNEKSPFVTQEIKDIRDEVEFDKENADVTWKELLKPTMLNRLHIGIFTQIWSQLTGMNVMMYYITYVFAMAGLKGNNVLLSSSIQYVINVVMTIPALIWLDKWGRRPTLLVGAALMMVWLFIDGGIMATYGHAAPPGGLNGIGAESWVVSGKPSKVIIACSYLFVASFAPTWGPVSWVYPPELFPLRVRGKAVALVTSANWAFNFALGYFVPPAFENIQWRTYIVFGVFCATMFLHVFFMFPETAGKTLEEIETMFTDQKGRKYLGTPPWRTAVVKRTLDHEEPMHEKLSLEVAHIDSPEMMASNPSSDGGHRESVIGKEHFETV</sequence>
<dbReference type="NCBIfam" id="TIGR00879">
    <property type="entry name" value="SP"/>
    <property type="match status" value="1"/>
</dbReference>
<dbReference type="PROSITE" id="PS50850">
    <property type="entry name" value="MFS"/>
    <property type="match status" value="1"/>
</dbReference>
<feature type="transmembrane region" description="Helical" evidence="8">
    <location>
        <begin position="94"/>
        <end position="116"/>
    </location>
</feature>
<feature type="transmembrane region" description="Helical" evidence="8">
    <location>
        <begin position="386"/>
        <end position="410"/>
    </location>
</feature>
<evidence type="ECO:0000256" key="2">
    <source>
        <dbReference type="ARBA" id="ARBA00010992"/>
    </source>
</evidence>
<name>A0A9P6VF34_9HELO</name>
<dbReference type="CDD" id="cd17356">
    <property type="entry name" value="MFS_HXT"/>
    <property type="match status" value="1"/>
</dbReference>
<feature type="transmembrane region" description="Helical" evidence="8">
    <location>
        <begin position="6"/>
        <end position="25"/>
    </location>
</feature>
<dbReference type="PANTHER" id="PTHR48022">
    <property type="entry name" value="PLASTIDIC GLUCOSE TRANSPORTER 4"/>
    <property type="match status" value="1"/>
</dbReference>
<dbReference type="PRINTS" id="PR00171">
    <property type="entry name" value="SUGRTRNSPORT"/>
</dbReference>
<dbReference type="InterPro" id="IPR003663">
    <property type="entry name" value="Sugar/inositol_transpt"/>
</dbReference>
<dbReference type="InterPro" id="IPR005829">
    <property type="entry name" value="Sugar_transporter_CS"/>
</dbReference>
<feature type="transmembrane region" description="Helical" evidence="8">
    <location>
        <begin position="422"/>
        <end position="441"/>
    </location>
</feature>